<dbReference type="Pfam" id="PF00700">
    <property type="entry name" value="Flagellin_C"/>
    <property type="match status" value="1"/>
</dbReference>
<dbReference type="PANTHER" id="PTHR42792:SF2">
    <property type="entry name" value="FLAGELLIN"/>
    <property type="match status" value="1"/>
</dbReference>
<dbReference type="Gene3D" id="1.20.1330.10">
    <property type="entry name" value="f41 fragment of flagellin, N-terminal domain"/>
    <property type="match status" value="2"/>
</dbReference>
<protein>
    <recommendedName>
        <fullName evidence="3">Flagellin</fullName>
    </recommendedName>
</protein>
<evidence type="ECO:0000313" key="7">
    <source>
        <dbReference type="EMBL" id="PEH89728.1"/>
    </source>
</evidence>
<comment type="similarity">
    <text evidence="1 3">Belongs to the bacterial flagellin family.</text>
</comment>
<keyword evidence="8" id="KW-1185">Reference proteome</keyword>
<dbReference type="NCBIfam" id="NF033876">
    <property type="entry name" value="flagella_HExxH"/>
    <property type="match status" value="1"/>
</dbReference>
<dbReference type="InterPro" id="IPR001029">
    <property type="entry name" value="Flagellin_N"/>
</dbReference>
<dbReference type="SUPFAM" id="SSF64518">
    <property type="entry name" value="Phase 1 flagellin"/>
    <property type="match status" value="1"/>
</dbReference>
<sequence length="567" mass="59741">MALSISTNIASLNAQRSLSHSQAGLSTTMQRLSSGLRVNSAKDDAAGLAISERMFSQVRGMQQAARNANDGISMLQTAEGSISKVGDMLQRMRELAVQSINFTNSDQDRQALQGEVAQLKREIDRIGISSQFNGEYIFAPSRTKVVGSGDPSIEAAIDGLQGGWLENAEAMIKQYFGIEATGQTIKFEFTDSIDGAGGVAARVWSSVGASGPGSNIRMELDMADFTSSTSLDGGSGPVYYDRIIAHEMTHAIMATGQSWGELRSDTSNLWFIEGAAEFIHGGDERIASHPINDIVNDDLTAWGSSSLDYASGYAAVRYMHEEIKAAGGAGISDVLQALQTTPGLTLDAALATYSHGAFADRADFYSKYNADKAAFIAGFDLGNTDVGAVGGADVDGGPAMSPENVVNSVGTHSGEDALAGFVEDWGDAVKGSRGDYGRTLGFQVGANSGDYVYAKVGSMNLGAMGLEDLDISTAAGATKALRRIDQALDYANGQRTKIGAQMSRFDSIVAHLQTSTEHLSASRGRIVDADYAQETAALSRTLILQKVGTAMVAQANQRPQSVLALLG</sequence>
<accession>A0A2A7UWV0</accession>
<evidence type="ECO:0000256" key="2">
    <source>
        <dbReference type="ARBA" id="ARBA00023143"/>
    </source>
</evidence>
<dbReference type="Proteomes" id="UP000220246">
    <property type="component" value="Unassembled WGS sequence"/>
</dbReference>
<evidence type="ECO:0000256" key="3">
    <source>
        <dbReference type="RuleBase" id="RU362073"/>
    </source>
</evidence>
<dbReference type="GO" id="GO:0005576">
    <property type="term" value="C:extracellular region"/>
    <property type="evidence" value="ECO:0007669"/>
    <property type="project" value="UniProtKB-SubCell"/>
</dbReference>
<feature type="domain" description="Flagellin N-terminal" evidence="5">
    <location>
        <begin position="5"/>
        <end position="141"/>
    </location>
</feature>
<evidence type="ECO:0000259" key="5">
    <source>
        <dbReference type="Pfam" id="PF00669"/>
    </source>
</evidence>
<dbReference type="AlphaFoldDB" id="A0A2A7UWV0"/>
<evidence type="ECO:0000256" key="1">
    <source>
        <dbReference type="ARBA" id="ARBA00005709"/>
    </source>
</evidence>
<dbReference type="GO" id="GO:0009288">
    <property type="term" value="C:bacterial-type flagellum"/>
    <property type="evidence" value="ECO:0007669"/>
    <property type="project" value="UniProtKB-SubCell"/>
</dbReference>
<dbReference type="OrthoDB" id="9796789at2"/>
<dbReference type="PRINTS" id="PR00207">
    <property type="entry name" value="FLAGELLIN"/>
</dbReference>
<keyword evidence="2 3" id="KW-0975">Bacterial flagellum</keyword>
<feature type="domain" description="Flagellin C-terminal" evidence="6">
    <location>
        <begin position="482"/>
        <end position="566"/>
    </location>
</feature>
<keyword evidence="7" id="KW-0282">Flagellum</keyword>
<dbReference type="STRING" id="1219032.GCA_001515545_00354"/>
<proteinExistence type="inferred from homology"/>
<dbReference type="RefSeq" id="WP_066532860.1">
    <property type="nucleotide sequence ID" value="NZ_JAOCAL010000021.1"/>
</dbReference>
<evidence type="ECO:0000256" key="4">
    <source>
        <dbReference type="SAM" id="Coils"/>
    </source>
</evidence>
<comment type="subcellular location">
    <subcellularLocation>
        <location evidence="3">Secreted</location>
    </subcellularLocation>
    <subcellularLocation>
        <location evidence="3">Bacterial flagellum</location>
    </subcellularLocation>
</comment>
<comment type="function">
    <text evidence="3">Flagellin is the subunit protein which polymerizes to form the filaments of bacterial flagella.</text>
</comment>
<keyword evidence="3" id="KW-0964">Secreted</keyword>
<feature type="coiled-coil region" evidence="4">
    <location>
        <begin position="102"/>
        <end position="129"/>
    </location>
</feature>
<evidence type="ECO:0000259" key="6">
    <source>
        <dbReference type="Pfam" id="PF00700"/>
    </source>
</evidence>
<keyword evidence="7" id="KW-0969">Cilium</keyword>
<dbReference type="Gene3D" id="6.10.10.10">
    <property type="entry name" value="Flagellar export chaperone, C-terminal domain"/>
    <property type="match status" value="1"/>
</dbReference>
<comment type="caution">
    <text evidence="7">The sequence shown here is derived from an EMBL/GenBank/DDBJ whole genome shotgun (WGS) entry which is preliminary data.</text>
</comment>
<dbReference type="InterPro" id="IPR042187">
    <property type="entry name" value="Flagellin_C_sub2"/>
</dbReference>
<reference evidence="8" key="1">
    <citation type="submission" date="2017-09" db="EMBL/GenBank/DDBJ databases">
        <title>FDA dAtabase for Regulatory Grade micrObial Sequences (FDA-ARGOS): Supporting development and validation of Infectious Disease Dx tests.</title>
        <authorList>
            <person name="Minogue T."/>
            <person name="Wolcott M."/>
            <person name="Wasieloski L."/>
            <person name="Aguilar W."/>
            <person name="Moore D."/>
            <person name="Tallon L."/>
            <person name="Sadzewicz L."/>
            <person name="Ott S."/>
            <person name="Zhao X."/>
            <person name="Nagaraj S."/>
            <person name="Vavikolanu K."/>
            <person name="Aluvathingal J."/>
            <person name="Nadendla S."/>
            <person name="Sichtig H."/>
        </authorList>
    </citation>
    <scope>NUCLEOTIDE SEQUENCE [LARGE SCALE GENOMIC DNA]</scope>
    <source>
        <strain evidence="8">FDAARGOS_394</strain>
    </source>
</reference>
<dbReference type="GeneID" id="80801925"/>
<keyword evidence="7" id="KW-0966">Cell projection</keyword>
<dbReference type="InterPro" id="IPR001492">
    <property type="entry name" value="Flagellin"/>
</dbReference>
<organism evidence="7 8">
    <name type="scientific">Comamonas terrigena</name>
    <dbReference type="NCBI Taxonomy" id="32013"/>
    <lineage>
        <taxon>Bacteria</taxon>
        <taxon>Pseudomonadati</taxon>
        <taxon>Pseudomonadota</taxon>
        <taxon>Betaproteobacteria</taxon>
        <taxon>Burkholderiales</taxon>
        <taxon>Comamonadaceae</taxon>
        <taxon>Comamonas</taxon>
    </lineage>
</organism>
<dbReference type="EMBL" id="PDEA01000001">
    <property type="protein sequence ID" value="PEH89728.1"/>
    <property type="molecule type" value="Genomic_DNA"/>
</dbReference>
<dbReference type="PANTHER" id="PTHR42792">
    <property type="entry name" value="FLAGELLIN"/>
    <property type="match status" value="1"/>
</dbReference>
<gene>
    <name evidence="7" type="ORF">CRM82_14975</name>
</gene>
<evidence type="ECO:0000313" key="8">
    <source>
        <dbReference type="Proteomes" id="UP000220246"/>
    </source>
</evidence>
<dbReference type="GO" id="GO:0005198">
    <property type="term" value="F:structural molecule activity"/>
    <property type="evidence" value="ECO:0007669"/>
    <property type="project" value="UniProtKB-UniRule"/>
</dbReference>
<name>A0A2A7UWV0_COMTR</name>
<dbReference type="Pfam" id="PF00669">
    <property type="entry name" value="Flagellin_N"/>
    <property type="match status" value="1"/>
</dbReference>
<keyword evidence="4" id="KW-0175">Coiled coil</keyword>
<dbReference type="InterPro" id="IPR046358">
    <property type="entry name" value="Flagellin_C"/>
</dbReference>